<dbReference type="CDD" id="cd06261">
    <property type="entry name" value="TM_PBP2"/>
    <property type="match status" value="1"/>
</dbReference>
<dbReference type="GO" id="GO:0043190">
    <property type="term" value="C:ATP-binding cassette (ABC) transporter complex"/>
    <property type="evidence" value="ECO:0007669"/>
    <property type="project" value="InterPro"/>
</dbReference>
<comment type="similarity">
    <text evidence="2">Belongs to the binding-protein-dependent transport system permease family. HisMQ subfamily.</text>
</comment>
<dbReference type="EMBL" id="JACHOO010000009">
    <property type="protein sequence ID" value="MBB5754611.1"/>
    <property type="molecule type" value="Genomic_DNA"/>
</dbReference>
<keyword evidence="7 9" id="KW-1133">Transmembrane helix</keyword>
<protein>
    <submittedName>
        <fullName evidence="11">Polar amino acid transport system permease protein</fullName>
    </submittedName>
</protein>
<evidence type="ECO:0000256" key="6">
    <source>
        <dbReference type="ARBA" id="ARBA00022692"/>
    </source>
</evidence>
<dbReference type="GO" id="GO:0022857">
    <property type="term" value="F:transmembrane transporter activity"/>
    <property type="evidence" value="ECO:0007669"/>
    <property type="project" value="InterPro"/>
</dbReference>
<dbReference type="PANTHER" id="PTHR30614:SF10">
    <property type="entry name" value="ARGININE ABC TRANSPORTER PERMEASE PROTEIN ARTM"/>
    <property type="match status" value="1"/>
</dbReference>
<keyword evidence="12" id="KW-1185">Reference proteome</keyword>
<dbReference type="Pfam" id="PF00528">
    <property type="entry name" value="BPD_transp_1"/>
    <property type="match status" value="1"/>
</dbReference>
<evidence type="ECO:0000256" key="7">
    <source>
        <dbReference type="ARBA" id="ARBA00022989"/>
    </source>
</evidence>
<feature type="transmembrane region" description="Helical" evidence="9">
    <location>
        <begin position="91"/>
        <end position="112"/>
    </location>
</feature>
<accession>A0A7W9L3J3</accession>
<keyword evidence="6 9" id="KW-0812">Transmembrane</keyword>
<dbReference type="PROSITE" id="PS50928">
    <property type="entry name" value="ABC_TM1"/>
    <property type="match status" value="1"/>
</dbReference>
<organism evidence="11 12">
    <name type="scientific">Prosthecomicrobium pneumaticum</name>
    <dbReference type="NCBI Taxonomy" id="81895"/>
    <lineage>
        <taxon>Bacteria</taxon>
        <taxon>Pseudomonadati</taxon>
        <taxon>Pseudomonadota</taxon>
        <taxon>Alphaproteobacteria</taxon>
        <taxon>Hyphomicrobiales</taxon>
        <taxon>Kaistiaceae</taxon>
        <taxon>Prosthecomicrobium</taxon>
    </lineage>
</organism>
<sequence>MSLIDLDLLARYGPRLLSGLWVTLQLVALSVAIGALLAFPLAFARKSPIAPIRWASFGYSYFFRGTPLLAQTFLVYYGAGQFRPELQAVGLWWLFRDAFFCCALTFTLNTAAYQAEILRGALAAVPTGQVEAGMALGLSRWRIFRHIVLPQALVVALRPFGNEIILMVKGSAVAAIVTVFDLMGATRLAYARSFDFQVYLWAAVLYLAVVETLRRVWDRLERRMTRHLRPGGA</sequence>
<keyword evidence="3 9" id="KW-0813">Transport</keyword>
<evidence type="ECO:0000256" key="1">
    <source>
        <dbReference type="ARBA" id="ARBA00004429"/>
    </source>
</evidence>
<feature type="transmembrane region" description="Helical" evidence="9">
    <location>
        <begin position="56"/>
        <end position="79"/>
    </location>
</feature>
<keyword evidence="5" id="KW-0997">Cell inner membrane</keyword>
<feature type="domain" description="ABC transmembrane type-1" evidence="10">
    <location>
        <begin position="20"/>
        <end position="217"/>
    </location>
</feature>
<feature type="transmembrane region" description="Helical" evidence="9">
    <location>
        <begin position="198"/>
        <end position="217"/>
    </location>
</feature>
<evidence type="ECO:0000256" key="4">
    <source>
        <dbReference type="ARBA" id="ARBA00022475"/>
    </source>
</evidence>
<evidence type="ECO:0000256" key="8">
    <source>
        <dbReference type="ARBA" id="ARBA00023136"/>
    </source>
</evidence>
<dbReference type="SUPFAM" id="SSF161098">
    <property type="entry name" value="MetI-like"/>
    <property type="match status" value="1"/>
</dbReference>
<feature type="transmembrane region" description="Helical" evidence="9">
    <location>
        <begin position="20"/>
        <end position="44"/>
    </location>
</feature>
<evidence type="ECO:0000313" key="12">
    <source>
        <dbReference type="Proteomes" id="UP000523821"/>
    </source>
</evidence>
<comment type="subcellular location">
    <subcellularLocation>
        <location evidence="1">Cell inner membrane</location>
        <topology evidence="1">Multi-pass membrane protein</topology>
    </subcellularLocation>
    <subcellularLocation>
        <location evidence="9">Cell membrane</location>
        <topology evidence="9">Multi-pass membrane protein</topology>
    </subcellularLocation>
</comment>
<dbReference type="RefSeq" id="WP_183858053.1">
    <property type="nucleotide sequence ID" value="NZ_JACHOO010000009.1"/>
</dbReference>
<name>A0A7W9L3J3_9HYPH</name>
<evidence type="ECO:0000256" key="2">
    <source>
        <dbReference type="ARBA" id="ARBA00010072"/>
    </source>
</evidence>
<gene>
    <name evidence="11" type="ORF">GGQ63_003699</name>
</gene>
<evidence type="ECO:0000256" key="9">
    <source>
        <dbReference type="RuleBase" id="RU363032"/>
    </source>
</evidence>
<dbReference type="PANTHER" id="PTHR30614">
    <property type="entry name" value="MEMBRANE COMPONENT OF AMINO ACID ABC TRANSPORTER"/>
    <property type="match status" value="1"/>
</dbReference>
<dbReference type="InterPro" id="IPR010065">
    <property type="entry name" value="AA_ABC_transptr_permease_3TM"/>
</dbReference>
<reference evidence="11 12" key="1">
    <citation type="submission" date="2020-08" db="EMBL/GenBank/DDBJ databases">
        <title>Genomic Encyclopedia of Type Strains, Phase IV (KMG-IV): sequencing the most valuable type-strain genomes for metagenomic binning, comparative biology and taxonomic classification.</title>
        <authorList>
            <person name="Goeker M."/>
        </authorList>
    </citation>
    <scope>NUCLEOTIDE SEQUENCE [LARGE SCALE GENOMIC DNA]</scope>
    <source>
        <strain evidence="11 12">DSM 16268</strain>
    </source>
</reference>
<feature type="transmembrane region" description="Helical" evidence="9">
    <location>
        <begin position="166"/>
        <end position="186"/>
    </location>
</feature>
<dbReference type="InterPro" id="IPR035906">
    <property type="entry name" value="MetI-like_sf"/>
</dbReference>
<evidence type="ECO:0000313" key="11">
    <source>
        <dbReference type="EMBL" id="MBB5754611.1"/>
    </source>
</evidence>
<evidence type="ECO:0000256" key="3">
    <source>
        <dbReference type="ARBA" id="ARBA00022448"/>
    </source>
</evidence>
<evidence type="ECO:0000259" key="10">
    <source>
        <dbReference type="PROSITE" id="PS50928"/>
    </source>
</evidence>
<proteinExistence type="inferred from homology"/>
<dbReference type="GO" id="GO:0006865">
    <property type="term" value="P:amino acid transport"/>
    <property type="evidence" value="ECO:0007669"/>
    <property type="project" value="TreeGrafter"/>
</dbReference>
<dbReference type="Gene3D" id="1.10.3720.10">
    <property type="entry name" value="MetI-like"/>
    <property type="match status" value="1"/>
</dbReference>
<comment type="caution">
    <text evidence="11">The sequence shown here is derived from an EMBL/GenBank/DDBJ whole genome shotgun (WGS) entry which is preliminary data.</text>
</comment>
<dbReference type="InterPro" id="IPR043429">
    <property type="entry name" value="ArtM/GltK/GlnP/TcyL/YhdX-like"/>
</dbReference>
<dbReference type="AlphaFoldDB" id="A0A7W9L3J3"/>
<keyword evidence="4" id="KW-1003">Cell membrane</keyword>
<dbReference type="Proteomes" id="UP000523821">
    <property type="component" value="Unassembled WGS sequence"/>
</dbReference>
<evidence type="ECO:0000256" key="5">
    <source>
        <dbReference type="ARBA" id="ARBA00022519"/>
    </source>
</evidence>
<dbReference type="InterPro" id="IPR000515">
    <property type="entry name" value="MetI-like"/>
</dbReference>
<keyword evidence="8 9" id="KW-0472">Membrane</keyword>
<dbReference type="NCBIfam" id="TIGR01726">
    <property type="entry name" value="HEQRo_perm_3TM"/>
    <property type="match status" value="1"/>
</dbReference>